<keyword evidence="2" id="KW-1185">Reference proteome</keyword>
<evidence type="ECO:0000313" key="2">
    <source>
        <dbReference type="Proteomes" id="UP001056120"/>
    </source>
</evidence>
<reference evidence="2" key="1">
    <citation type="journal article" date="2022" name="Mol. Ecol. Resour.">
        <title>The genomes of chicory, endive, great burdock and yacon provide insights into Asteraceae palaeo-polyploidization history and plant inulin production.</title>
        <authorList>
            <person name="Fan W."/>
            <person name="Wang S."/>
            <person name="Wang H."/>
            <person name="Wang A."/>
            <person name="Jiang F."/>
            <person name="Liu H."/>
            <person name="Zhao H."/>
            <person name="Xu D."/>
            <person name="Zhang Y."/>
        </authorList>
    </citation>
    <scope>NUCLEOTIDE SEQUENCE [LARGE SCALE GENOMIC DNA]</scope>
    <source>
        <strain evidence="2">cv. Yunnan</strain>
    </source>
</reference>
<dbReference type="EMBL" id="CM042027">
    <property type="protein sequence ID" value="KAI3801723.1"/>
    <property type="molecule type" value="Genomic_DNA"/>
</dbReference>
<organism evidence="1 2">
    <name type="scientific">Smallanthus sonchifolius</name>
    <dbReference type="NCBI Taxonomy" id="185202"/>
    <lineage>
        <taxon>Eukaryota</taxon>
        <taxon>Viridiplantae</taxon>
        <taxon>Streptophyta</taxon>
        <taxon>Embryophyta</taxon>
        <taxon>Tracheophyta</taxon>
        <taxon>Spermatophyta</taxon>
        <taxon>Magnoliopsida</taxon>
        <taxon>eudicotyledons</taxon>
        <taxon>Gunneridae</taxon>
        <taxon>Pentapetalae</taxon>
        <taxon>asterids</taxon>
        <taxon>campanulids</taxon>
        <taxon>Asterales</taxon>
        <taxon>Asteraceae</taxon>
        <taxon>Asteroideae</taxon>
        <taxon>Heliantheae alliance</taxon>
        <taxon>Millerieae</taxon>
        <taxon>Smallanthus</taxon>
    </lineage>
</organism>
<proteinExistence type="predicted"/>
<dbReference type="Proteomes" id="UP001056120">
    <property type="component" value="Linkage Group LG10"/>
</dbReference>
<name>A0ACB9I2B1_9ASTR</name>
<sequence>MVLSLTMYVGRLALELQLAREQATLAVEGISTNYWKEKDLEHLKIGLDAIKFATENFAGKYYIGSGGYGVVYKAELEHFDSSVKKGNEELELPKRRSMSTTFIDQGKQEEALIQRKKRRLLNQNPNHRSIRKRRRKEELQIETKGLIYTD</sequence>
<gene>
    <name evidence="1" type="ORF">L1987_29836</name>
</gene>
<comment type="caution">
    <text evidence="1">The sequence shown here is derived from an EMBL/GenBank/DDBJ whole genome shotgun (WGS) entry which is preliminary data.</text>
</comment>
<evidence type="ECO:0000313" key="1">
    <source>
        <dbReference type="EMBL" id="KAI3801723.1"/>
    </source>
</evidence>
<reference evidence="1 2" key="2">
    <citation type="journal article" date="2022" name="Mol. Ecol. Resour.">
        <title>The genomes of chicory, endive, great burdock and yacon provide insights into Asteraceae paleo-polyploidization history and plant inulin production.</title>
        <authorList>
            <person name="Fan W."/>
            <person name="Wang S."/>
            <person name="Wang H."/>
            <person name="Wang A."/>
            <person name="Jiang F."/>
            <person name="Liu H."/>
            <person name="Zhao H."/>
            <person name="Xu D."/>
            <person name="Zhang Y."/>
        </authorList>
    </citation>
    <scope>NUCLEOTIDE SEQUENCE [LARGE SCALE GENOMIC DNA]</scope>
    <source>
        <strain evidence="2">cv. Yunnan</strain>
        <tissue evidence="1">Leaves</tissue>
    </source>
</reference>
<accession>A0ACB9I2B1</accession>
<protein>
    <submittedName>
        <fullName evidence="1">Uncharacterized protein</fullName>
    </submittedName>
</protein>